<dbReference type="InterPro" id="IPR050189">
    <property type="entry name" value="MFS_Efflux_Transporters"/>
</dbReference>
<dbReference type="PROSITE" id="PS50850">
    <property type="entry name" value="MFS"/>
    <property type="match status" value="1"/>
</dbReference>
<dbReference type="CDD" id="cd17320">
    <property type="entry name" value="MFS_MdfA_MDR_like"/>
    <property type="match status" value="1"/>
</dbReference>
<organism evidence="10 11">
    <name type="scientific">Microvirga lupini</name>
    <dbReference type="NCBI Taxonomy" id="420324"/>
    <lineage>
        <taxon>Bacteria</taxon>
        <taxon>Pseudomonadati</taxon>
        <taxon>Pseudomonadota</taxon>
        <taxon>Alphaproteobacteria</taxon>
        <taxon>Hyphomicrobiales</taxon>
        <taxon>Methylobacteriaceae</taxon>
        <taxon>Microvirga</taxon>
    </lineage>
</organism>
<dbReference type="InterPro" id="IPR011701">
    <property type="entry name" value="MFS"/>
</dbReference>
<dbReference type="Gene3D" id="1.20.1720.10">
    <property type="entry name" value="Multidrug resistance protein D"/>
    <property type="match status" value="1"/>
</dbReference>
<comment type="subcellular location">
    <subcellularLocation>
        <location evidence="8">Cell inner membrane</location>
        <topology evidence="8">Multi-pass membrane protein</topology>
    </subcellularLocation>
    <subcellularLocation>
        <location evidence="1">Cell membrane</location>
        <topology evidence="1">Multi-pass membrane protein</topology>
    </subcellularLocation>
</comment>
<dbReference type="SUPFAM" id="SSF103473">
    <property type="entry name" value="MFS general substrate transporter"/>
    <property type="match status" value="1"/>
</dbReference>
<protein>
    <recommendedName>
        <fullName evidence="8">Bcr/CflA family efflux transporter</fullName>
    </recommendedName>
</protein>
<feature type="transmembrane region" description="Helical" evidence="8">
    <location>
        <begin position="256"/>
        <end position="274"/>
    </location>
</feature>
<feature type="transmembrane region" description="Helical" evidence="8">
    <location>
        <begin position="83"/>
        <end position="102"/>
    </location>
</feature>
<gene>
    <name evidence="10" type="ORF">FHR70_002009</name>
</gene>
<dbReference type="GO" id="GO:0005886">
    <property type="term" value="C:plasma membrane"/>
    <property type="evidence" value="ECO:0007669"/>
    <property type="project" value="UniProtKB-SubCell"/>
</dbReference>
<evidence type="ECO:0000256" key="8">
    <source>
        <dbReference type="RuleBase" id="RU365088"/>
    </source>
</evidence>
<dbReference type="Proteomes" id="UP000532010">
    <property type="component" value="Unassembled WGS sequence"/>
</dbReference>
<dbReference type="PANTHER" id="PTHR43124">
    <property type="entry name" value="PURINE EFFLUX PUMP PBUE"/>
    <property type="match status" value="1"/>
</dbReference>
<comment type="caution">
    <text evidence="10">The sequence shown here is derived from an EMBL/GenBank/DDBJ whole genome shotgun (WGS) entry which is preliminary data.</text>
</comment>
<keyword evidence="8" id="KW-0997">Cell inner membrane</keyword>
<evidence type="ECO:0000256" key="1">
    <source>
        <dbReference type="ARBA" id="ARBA00004651"/>
    </source>
</evidence>
<dbReference type="GO" id="GO:1990961">
    <property type="term" value="P:xenobiotic detoxification by transmembrane export across the plasma membrane"/>
    <property type="evidence" value="ECO:0007669"/>
    <property type="project" value="InterPro"/>
</dbReference>
<evidence type="ECO:0000256" key="5">
    <source>
        <dbReference type="ARBA" id="ARBA00022692"/>
    </source>
</evidence>
<keyword evidence="7 8" id="KW-0472">Membrane</keyword>
<name>A0A7W4VKN3_9HYPH</name>
<proteinExistence type="inferred from homology"/>
<evidence type="ECO:0000256" key="7">
    <source>
        <dbReference type="ARBA" id="ARBA00023136"/>
    </source>
</evidence>
<dbReference type="EMBL" id="JACHWB010000002">
    <property type="protein sequence ID" value="MBB3018955.1"/>
    <property type="molecule type" value="Genomic_DNA"/>
</dbReference>
<dbReference type="InterPro" id="IPR036259">
    <property type="entry name" value="MFS_trans_sf"/>
</dbReference>
<feature type="transmembrane region" description="Helical" evidence="8">
    <location>
        <begin position="108"/>
        <end position="129"/>
    </location>
</feature>
<feature type="domain" description="Major facilitator superfamily (MFS) profile" evidence="9">
    <location>
        <begin position="17"/>
        <end position="401"/>
    </location>
</feature>
<keyword evidence="3 8" id="KW-0813">Transport</keyword>
<dbReference type="RefSeq" id="WP_183449587.1">
    <property type="nucleotide sequence ID" value="NZ_JACHWB010000002.1"/>
</dbReference>
<accession>A0A7W4VKN3</accession>
<evidence type="ECO:0000256" key="4">
    <source>
        <dbReference type="ARBA" id="ARBA00022475"/>
    </source>
</evidence>
<feature type="transmembrane region" description="Helical" evidence="8">
    <location>
        <begin position="169"/>
        <end position="189"/>
    </location>
</feature>
<feature type="transmembrane region" description="Helical" evidence="8">
    <location>
        <begin position="220"/>
        <end position="244"/>
    </location>
</feature>
<evidence type="ECO:0000256" key="3">
    <source>
        <dbReference type="ARBA" id="ARBA00022448"/>
    </source>
</evidence>
<feature type="transmembrane region" description="Helical" evidence="8">
    <location>
        <begin position="12"/>
        <end position="32"/>
    </location>
</feature>
<feature type="transmembrane region" description="Helical" evidence="8">
    <location>
        <begin position="286"/>
        <end position="310"/>
    </location>
</feature>
<evidence type="ECO:0000313" key="11">
    <source>
        <dbReference type="Proteomes" id="UP000532010"/>
    </source>
</evidence>
<keyword evidence="5 8" id="KW-0812">Transmembrane</keyword>
<dbReference type="NCBIfam" id="TIGR00710">
    <property type="entry name" value="efflux_Bcr_CflA"/>
    <property type="match status" value="1"/>
</dbReference>
<evidence type="ECO:0000256" key="6">
    <source>
        <dbReference type="ARBA" id="ARBA00022989"/>
    </source>
</evidence>
<dbReference type="PANTHER" id="PTHR43124:SF3">
    <property type="entry name" value="CHLORAMPHENICOL EFFLUX PUMP RV0191"/>
    <property type="match status" value="1"/>
</dbReference>
<feature type="transmembrane region" description="Helical" evidence="8">
    <location>
        <begin position="350"/>
        <end position="370"/>
    </location>
</feature>
<evidence type="ECO:0000256" key="2">
    <source>
        <dbReference type="ARBA" id="ARBA00006236"/>
    </source>
</evidence>
<dbReference type="Pfam" id="PF07690">
    <property type="entry name" value="MFS_1"/>
    <property type="match status" value="1"/>
</dbReference>
<evidence type="ECO:0000259" key="9">
    <source>
        <dbReference type="PROSITE" id="PS50850"/>
    </source>
</evidence>
<feature type="transmembrane region" description="Helical" evidence="8">
    <location>
        <begin position="52"/>
        <end position="71"/>
    </location>
</feature>
<dbReference type="PROSITE" id="PS00216">
    <property type="entry name" value="SUGAR_TRANSPORT_1"/>
    <property type="match status" value="1"/>
</dbReference>
<keyword evidence="4" id="KW-1003">Cell membrane</keyword>
<keyword evidence="6 8" id="KW-1133">Transmembrane helix</keyword>
<comment type="similarity">
    <text evidence="2 8">Belongs to the major facilitator superfamily. Bcr/CmlA family.</text>
</comment>
<dbReference type="InterPro" id="IPR004812">
    <property type="entry name" value="Efflux_drug-R_Bcr/CmlA"/>
</dbReference>
<reference evidence="10 11" key="1">
    <citation type="submission" date="2020-08" db="EMBL/GenBank/DDBJ databases">
        <title>The Agave Microbiome: Exploring the role of microbial communities in plant adaptations to desert environments.</title>
        <authorList>
            <person name="Partida-Martinez L.P."/>
        </authorList>
    </citation>
    <scope>NUCLEOTIDE SEQUENCE [LARGE SCALE GENOMIC DNA]</scope>
    <source>
        <strain evidence="10 11">AT3.9</strain>
    </source>
</reference>
<feature type="transmembrane region" description="Helical" evidence="8">
    <location>
        <begin position="316"/>
        <end position="338"/>
    </location>
</feature>
<dbReference type="InterPro" id="IPR005829">
    <property type="entry name" value="Sugar_transporter_CS"/>
</dbReference>
<evidence type="ECO:0000313" key="10">
    <source>
        <dbReference type="EMBL" id="MBB3018955.1"/>
    </source>
</evidence>
<feature type="transmembrane region" description="Helical" evidence="8">
    <location>
        <begin position="376"/>
        <end position="397"/>
    </location>
</feature>
<dbReference type="InterPro" id="IPR020846">
    <property type="entry name" value="MFS_dom"/>
</dbReference>
<dbReference type="GO" id="GO:0042910">
    <property type="term" value="F:xenobiotic transmembrane transporter activity"/>
    <property type="evidence" value="ECO:0007669"/>
    <property type="project" value="InterPro"/>
</dbReference>
<dbReference type="AlphaFoldDB" id="A0A7W4VKN3"/>
<keyword evidence="11" id="KW-1185">Reference proteome</keyword>
<feature type="transmembrane region" description="Helical" evidence="8">
    <location>
        <begin position="141"/>
        <end position="163"/>
    </location>
</feature>
<sequence length="406" mass="42254">MNHHNAAEARPAVKPGLIALLIAVSAVSPLGINMYLPSMPGMARALGVDFTTIQLTLSLYLGAMALGQLIIGPLSDRFGRRPVLLIGLLTFLTGSALCLTAQSIGVLIFGRIVQALGGCAGVTLSRAIVRDLYGRNQVASMIAYVTMGMAVAPMIAPTIGGLLETFFGWRASFAFLIGFGGLALVFAYWRLSETNHNRASGEAARELLQGYGSLFRSRQFWGYTLVTGFVSAMFFSFLAGAPYVMIELFGRSPAEYGLYFAMVPCGYMLGNFATGRIAATMGPNRMILAGTLLSLTSIAAMAALIAAGFLVPVALFGPMLFIGVANGLVLPSGIAGAVSVRPDLAGAASGLSGSFQIGFGAVAAPIVGAALSSTVWPLIVIMTICSLLAIVSFTLVAGQHRPAPRG</sequence>